<feature type="domain" description="Translation elongation factor P/YeiP central" evidence="4">
    <location>
        <begin position="70"/>
        <end position="125"/>
    </location>
</feature>
<dbReference type="RefSeq" id="WP_106892290.1">
    <property type="nucleotide sequence ID" value="NZ_CP027860.1"/>
</dbReference>
<accession>A0A2P1PU48</accession>
<evidence type="ECO:0000313" key="5">
    <source>
        <dbReference type="EMBL" id="AVP98369.1"/>
    </source>
</evidence>
<dbReference type="SMART" id="SM01185">
    <property type="entry name" value="EFP"/>
    <property type="match status" value="1"/>
</dbReference>
<dbReference type="InterPro" id="IPR013852">
    <property type="entry name" value="Transl_elong_P/YeiP_CS"/>
</dbReference>
<dbReference type="SMART" id="SM00841">
    <property type="entry name" value="Elong-fact-P_C"/>
    <property type="match status" value="1"/>
</dbReference>
<keyword evidence="6" id="KW-1185">Reference proteome</keyword>
<name>A0A2P1PU48_9GAMM</name>
<reference evidence="5 6" key="1">
    <citation type="submission" date="2018-03" db="EMBL/GenBank/DDBJ databases">
        <title>Ahniella affigens gen. nov., sp. nov., a gammaproteobacterium isolated from sandy soil near a stream.</title>
        <authorList>
            <person name="Ko Y."/>
            <person name="Kim J.-H."/>
        </authorList>
    </citation>
    <scope>NUCLEOTIDE SEQUENCE [LARGE SCALE GENOMIC DNA]</scope>
    <source>
        <strain evidence="5 6">D13</strain>
    </source>
</reference>
<dbReference type="NCBIfam" id="NF003392">
    <property type="entry name" value="PRK04542.1"/>
    <property type="match status" value="1"/>
</dbReference>
<evidence type="ECO:0000256" key="1">
    <source>
        <dbReference type="ARBA" id="ARBA00009479"/>
    </source>
</evidence>
<dbReference type="NCBIfam" id="NF001810">
    <property type="entry name" value="PRK00529.1"/>
    <property type="match status" value="1"/>
</dbReference>
<dbReference type="InterPro" id="IPR013185">
    <property type="entry name" value="Transl_elong_KOW-like"/>
</dbReference>
<evidence type="ECO:0000256" key="2">
    <source>
        <dbReference type="HAMAP-Rule" id="MF_00646"/>
    </source>
</evidence>
<dbReference type="CDD" id="cd05794">
    <property type="entry name" value="S1_EF-P_repeat_2"/>
    <property type="match status" value="1"/>
</dbReference>
<dbReference type="Pfam" id="PF01132">
    <property type="entry name" value="EFP"/>
    <property type="match status" value="1"/>
</dbReference>
<evidence type="ECO:0000259" key="3">
    <source>
        <dbReference type="SMART" id="SM00841"/>
    </source>
</evidence>
<keyword evidence="5" id="KW-0251">Elongation factor</keyword>
<evidence type="ECO:0000313" key="6">
    <source>
        <dbReference type="Proteomes" id="UP000241074"/>
    </source>
</evidence>
<dbReference type="PANTHER" id="PTHR30053:SF14">
    <property type="entry name" value="TRANSLATION ELONGATION FACTOR KOW-LIKE DOMAIN-CONTAINING PROTEIN"/>
    <property type="match status" value="1"/>
</dbReference>
<sequence length="189" mass="20892">MATKASDIKRGFVVQHNNQTWRVAQVSKSAPQGRGGNTTYHFALYQVPNNTKLDLALRADDMLDEIDLTRRQVNFSYMDGEAFVFLDNEDYTPYHLDPSMVGEAAGYITESLEGAQVLLIDGTPIGLQMPQSVILEVVDTPPELKGASATKRSKPAKLNTGIEVQVPEYIVNGEKIWINTETGEFSGRV</sequence>
<dbReference type="GO" id="GO:0003746">
    <property type="term" value="F:translation elongation factor activity"/>
    <property type="evidence" value="ECO:0007669"/>
    <property type="project" value="UniProtKB-UniRule"/>
</dbReference>
<dbReference type="Pfam" id="PF09285">
    <property type="entry name" value="Elong-fact-P_C"/>
    <property type="match status" value="1"/>
</dbReference>
<dbReference type="Gene3D" id="2.40.50.140">
    <property type="entry name" value="Nucleic acid-binding proteins"/>
    <property type="match status" value="2"/>
</dbReference>
<comment type="similarity">
    <text evidence="1 2">Belongs to the elongation factor P family.</text>
</comment>
<dbReference type="InterPro" id="IPR014722">
    <property type="entry name" value="Rib_uL2_dom2"/>
</dbReference>
<dbReference type="GO" id="GO:0005829">
    <property type="term" value="C:cytosol"/>
    <property type="evidence" value="ECO:0007669"/>
    <property type="project" value="UniProtKB-ARBA"/>
</dbReference>
<dbReference type="Pfam" id="PF08207">
    <property type="entry name" value="EFP_N"/>
    <property type="match status" value="1"/>
</dbReference>
<evidence type="ECO:0000259" key="4">
    <source>
        <dbReference type="SMART" id="SM01185"/>
    </source>
</evidence>
<dbReference type="PIRSF" id="PIRSF005901">
    <property type="entry name" value="EF-P"/>
    <property type="match status" value="1"/>
</dbReference>
<reference evidence="5 6" key="2">
    <citation type="submission" date="2018-03" db="EMBL/GenBank/DDBJ databases">
        <authorList>
            <person name="Keele B.F."/>
        </authorList>
    </citation>
    <scope>NUCLEOTIDE SEQUENCE [LARGE SCALE GENOMIC DNA]</scope>
    <source>
        <strain evidence="5 6">D13</strain>
    </source>
</reference>
<dbReference type="AlphaFoldDB" id="A0A2P1PU48"/>
<dbReference type="FunFam" id="2.40.50.140:FF:000004">
    <property type="entry name" value="Elongation factor P"/>
    <property type="match status" value="1"/>
</dbReference>
<proteinExistence type="inferred from homology"/>
<dbReference type="SUPFAM" id="SSF50249">
    <property type="entry name" value="Nucleic acid-binding proteins"/>
    <property type="match status" value="2"/>
</dbReference>
<feature type="domain" description="Elongation factor P C-terminal" evidence="3">
    <location>
        <begin position="133"/>
        <end position="188"/>
    </location>
</feature>
<dbReference type="InterPro" id="IPR020599">
    <property type="entry name" value="Transl_elong_fac_P/YeiP"/>
</dbReference>
<protein>
    <recommendedName>
        <fullName evidence="2">Elongation factor P-like protein</fullName>
    </recommendedName>
</protein>
<dbReference type="SUPFAM" id="SSF50104">
    <property type="entry name" value="Translation proteins SH3-like domain"/>
    <property type="match status" value="1"/>
</dbReference>
<dbReference type="InterPro" id="IPR008991">
    <property type="entry name" value="Translation_prot_SH3-like_sf"/>
</dbReference>
<dbReference type="PANTHER" id="PTHR30053">
    <property type="entry name" value="ELONGATION FACTOR P"/>
    <property type="match status" value="1"/>
</dbReference>
<gene>
    <name evidence="5" type="ORF">C7S18_14760</name>
</gene>
<dbReference type="KEGG" id="xba:C7S18_14760"/>
<dbReference type="InterPro" id="IPR015365">
    <property type="entry name" value="Elong-fact-P_C"/>
</dbReference>
<dbReference type="InterPro" id="IPR001059">
    <property type="entry name" value="Transl_elong_P/YeiP_cen"/>
</dbReference>
<dbReference type="Gene3D" id="2.30.30.30">
    <property type="match status" value="1"/>
</dbReference>
<dbReference type="Proteomes" id="UP000241074">
    <property type="component" value="Chromosome"/>
</dbReference>
<keyword evidence="5" id="KW-0648">Protein biosynthesis</keyword>
<dbReference type="EMBL" id="CP027860">
    <property type="protein sequence ID" value="AVP98369.1"/>
    <property type="molecule type" value="Genomic_DNA"/>
</dbReference>
<dbReference type="InterPro" id="IPR012340">
    <property type="entry name" value="NA-bd_OB-fold"/>
</dbReference>
<organism evidence="5 6">
    <name type="scientific">Ahniella affigens</name>
    <dbReference type="NCBI Taxonomy" id="2021234"/>
    <lineage>
        <taxon>Bacteria</taxon>
        <taxon>Pseudomonadati</taxon>
        <taxon>Pseudomonadota</taxon>
        <taxon>Gammaproteobacteria</taxon>
        <taxon>Lysobacterales</taxon>
        <taxon>Rhodanobacteraceae</taxon>
        <taxon>Ahniella</taxon>
    </lineage>
</organism>
<dbReference type="GO" id="GO:0043043">
    <property type="term" value="P:peptide biosynthetic process"/>
    <property type="evidence" value="ECO:0007669"/>
    <property type="project" value="InterPro"/>
</dbReference>
<dbReference type="PROSITE" id="PS01275">
    <property type="entry name" value="EFP"/>
    <property type="match status" value="1"/>
</dbReference>
<dbReference type="InterPro" id="IPR011897">
    <property type="entry name" value="Transl_elong_p-like_YeiP"/>
</dbReference>
<dbReference type="HAMAP" id="MF_00646">
    <property type="entry name" value="EFP"/>
    <property type="match status" value="1"/>
</dbReference>
<dbReference type="OrthoDB" id="9801844at2"/>